<comment type="caution">
    <text evidence="1">The sequence shown here is derived from an EMBL/GenBank/DDBJ whole genome shotgun (WGS) entry which is preliminary data.</text>
</comment>
<dbReference type="AlphaFoldDB" id="A0A0F9N1M5"/>
<evidence type="ECO:0000313" key="1">
    <source>
        <dbReference type="EMBL" id="KKN11859.1"/>
    </source>
</evidence>
<organism evidence="1">
    <name type="scientific">marine sediment metagenome</name>
    <dbReference type="NCBI Taxonomy" id="412755"/>
    <lineage>
        <taxon>unclassified sequences</taxon>
        <taxon>metagenomes</taxon>
        <taxon>ecological metagenomes</taxon>
    </lineage>
</organism>
<dbReference type="EMBL" id="LAZR01004092">
    <property type="protein sequence ID" value="KKN11859.1"/>
    <property type="molecule type" value="Genomic_DNA"/>
</dbReference>
<sequence>LLPGAIEVAEKNDEKLSAEAVEAARDAYMMVI</sequence>
<reference evidence="1" key="1">
    <citation type="journal article" date="2015" name="Nature">
        <title>Complex archaea that bridge the gap between prokaryotes and eukaryotes.</title>
        <authorList>
            <person name="Spang A."/>
            <person name="Saw J.H."/>
            <person name="Jorgensen S.L."/>
            <person name="Zaremba-Niedzwiedzka K."/>
            <person name="Martijn J."/>
            <person name="Lind A.E."/>
            <person name="van Eijk R."/>
            <person name="Schleper C."/>
            <person name="Guy L."/>
            <person name="Ettema T.J."/>
        </authorList>
    </citation>
    <scope>NUCLEOTIDE SEQUENCE</scope>
</reference>
<proteinExistence type="predicted"/>
<protein>
    <submittedName>
        <fullName evidence="1">Uncharacterized protein</fullName>
    </submittedName>
</protein>
<gene>
    <name evidence="1" type="ORF">LCGC14_1022060</name>
</gene>
<feature type="non-terminal residue" evidence="1">
    <location>
        <position position="1"/>
    </location>
</feature>
<name>A0A0F9N1M5_9ZZZZ</name>
<accession>A0A0F9N1M5</accession>